<dbReference type="OrthoDB" id="46868at2759"/>
<evidence type="ECO:0000256" key="3">
    <source>
        <dbReference type="ARBA" id="ARBA00022692"/>
    </source>
</evidence>
<keyword evidence="5 7" id="KW-0472">Membrane</keyword>
<dbReference type="InterPro" id="IPR056173">
    <property type="entry name" value="Sec20_C"/>
</dbReference>
<proteinExistence type="predicted"/>
<evidence type="ECO:0000256" key="5">
    <source>
        <dbReference type="ARBA" id="ARBA00023136"/>
    </source>
</evidence>
<sequence length="255" mass="27013">MVTGDKCGQYLPEQHKPYSNNVQSQDMEGSQNLTSTHEELKTMGSVISQARKILNKYGRRENTDKLLIFLGLVFFFASCLVVVRNSTGVSSFLSTVLALLTSSTVFLSGLPLDLVFTGVSTRSGVAADALASLLTCRTVSGSVTATGDLTDSLCGDDGFVSFSFLAAVLFDVLVGVGLSLSGVDLKDRVVLTGDCTSSKTHSSIFFLDLTCLTGVTTVSSPVALVFRWDLRIPDSSTSPLGGMFSDGEVEDADNS</sequence>
<reference evidence="9 10" key="1">
    <citation type="submission" date="2019-05" db="EMBL/GenBank/DDBJ databases">
        <title>Another draft genome of Portunus trituberculatus and its Hox gene families provides insights of decapod evolution.</title>
        <authorList>
            <person name="Jeong J.-H."/>
            <person name="Song I."/>
            <person name="Kim S."/>
            <person name="Choi T."/>
            <person name="Kim D."/>
            <person name="Ryu S."/>
            <person name="Kim W."/>
        </authorList>
    </citation>
    <scope>NUCLEOTIDE SEQUENCE [LARGE SCALE GENOMIC DNA]</scope>
    <source>
        <tissue evidence="9">Muscle</tissue>
    </source>
</reference>
<name>A0A5B7CRC3_PORTR</name>
<feature type="transmembrane region" description="Helical" evidence="7">
    <location>
        <begin position="66"/>
        <end position="83"/>
    </location>
</feature>
<keyword evidence="4 7" id="KW-1133">Transmembrane helix</keyword>
<evidence type="ECO:0000313" key="10">
    <source>
        <dbReference type="Proteomes" id="UP000324222"/>
    </source>
</evidence>
<keyword evidence="2" id="KW-0813">Transport</keyword>
<organism evidence="9 10">
    <name type="scientific">Portunus trituberculatus</name>
    <name type="common">Swimming crab</name>
    <name type="synonym">Neptunus trituberculatus</name>
    <dbReference type="NCBI Taxonomy" id="210409"/>
    <lineage>
        <taxon>Eukaryota</taxon>
        <taxon>Metazoa</taxon>
        <taxon>Ecdysozoa</taxon>
        <taxon>Arthropoda</taxon>
        <taxon>Crustacea</taxon>
        <taxon>Multicrustacea</taxon>
        <taxon>Malacostraca</taxon>
        <taxon>Eumalacostraca</taxon>
        <taxon>Eucarida</taxon>
        <taxon>Decapoda</taxon>
        <taxon>Pleocyemata</taxon>
        <taxon>Brachyura</taxon>
        <taxon>Eubrachyura</taxon>
        <taxon>Portunoidea</taxon>
        <taxon>Portunidae</taxon>
        <taxon>Portuninae</taxon>
        <taxon>Portunus</taxon>
    </lineage>
</organism>
<keyword evidence="3 7" id="KW-0812">Transmembrane</keyword>
<accession>A0A5B7CRC3</accession>
<dbReference type="EMBL" id="VSRR010000160">
    <property type="protein sequence ID" value="MPC11371.1"/>
    <property type="molecule type" value="Genomic_DNA"/>
</dbReference>
<keyword evidence="10" id="KW-1185">Reference proteome</keyword>
<feature type="domain" description="Sec20 C-terminal" evidence="8">
    <location>
        <begin position="28"/>
        <end position="83"/>
    </location>
</feature>
<dbReference type="Pfam" id="PF03908">
    <property type="entry name" value="Sec20"/>
    <property type="match status" value="1"/>
</dbReference>
<dbReference type="GO" id="GO:0016020">
    <property type="term" value="C:membrane"/>
    <property type="evidence" value="ECO:0007669"/>
    <property type="project" value="UniProtKB-SubCell"/>
</dbReference>
<gene>
    <name evidence="9" type="ORF">E2C01_004033</name>
</gene>
<feature type="transmembrane region" description="Helical" evidence="7">
    <location>
        <begin position="89"/>
        <end position="112"/>
    </location>
</feature>
<feature type="transmembrane region" description="Helical" evidence="7">
    <location>
        <begin position="159"/>
        <end position="183"/>
    </location>
</feature>
<evidence type="ECO:0000256" key="7">
    <source>
        <dbReference type="SAM" id="Phobius"/>
    </source>
</evidence>
<evidence type="ECO:0000256" key="6">
    <source>
        <dbReference type="SAM" id="MobiDB-lite"/>
    </source>
</evidence>
<comment type="subcellular location">
    <subcellularLocation>
        <location evidence="1">Membrane</location>
        <topology evidence="1">Single-pass type IV membrane protein</topology>
    </subcellularLocation>
</comment>
<feature type="transmembrane region" description="Helical" evidence="7">
    <location>
        <begin position="203"/>
        <end position="226"/>
    </location>
</feature>
<dbReference type="AlphaFoldDB" id="A0A5B7CRC3"/>
<evidence type="ECO:0000313" key="9">
    <source>
        <dbReference type="EMBL" id="MPC11371.1"/>
    </source>
</evidence>
<evidence type="ECO:0000256" key="1">
    <source>
        <dbReference type="ARBA" id="ARBA00004211"/>
    </source>
</evidence>
<feature type="region of interest" description="Disordered" evidence="6">
    <location>
        <begin position="1"/>
        <end position="32"/>
    </location>
</feature>
<comment type="caution">
    <text evidence="9">The sequence shown here is derived from an EMBL/GenBank/DDBJ whole genome shotgun (WGS) entry which is preliminary data.</text>
</comment>
<evidence type="ECO:0000259" key="8">
    <source>
        <dbReference type="Pfam" id="PF03908"/>
    </source>
</evidence>
<dbReference type="Proteomes" id="UP000324222">
    <property type="component" value="Unassembled WGS sequence"/>
</dbReference>
<evidence type="ECO:0000256" key="4">
    <source>
        <dbReference type="ARBA" id="ARBA00022989"/>
    </source>
</evidence>
<feature type="compositionally biased region" description="Polar residues" evidence="6">
    <location>
        <begin position="17"/>
        <end position="32"/>
    </location>
</feature>
<protein>
    <recommendedName>
        <fullName evidence="8">Sec20 C-terminal domain-containing protein</fullName>
    </recommendedName>
</protein>
<evidence type="ECO:0000256" key="2">
    <source>
        <dbReference type="ARBA" id="ARBA00022448"/>
    </source>
</evidence>